<dbReference type="PIRSF" id="PIRSF017082">
    <property type="entry name" value="YflP"/>
    <property type="match status" value="1"/>
</dbReference>
<dbReference type="InterPro" id="IPR005064">
    <property type="entry name" value="BUG"/>
</dbReference>
<dbReference type="PANTHER" id="PTHR42928">
    <property type="entry name" value="TRICARBOXYLATE-BINDING PROTEIN"/>
    <property type="match status" value="1"/>
</dbReference>
<reference evidence="1" key="1">
    <citation type="submission" date="2019-08" db="EMBL/GenBank/DDBJ databases">
        <authorList>
            <person name="Kucharzyk K."/>
            <person name="Murdoch R.W."/>
            <person name="Higgins S."/>
            <person name="Loffler F."/>
        </authorList>
    </citation>
    <scope>NUCLEOTIDE SEQUENCE</scope>
</reference>
<proteinExistence type="predicted"/>
<sequence length="326" mass="34911">MHGISRRGVLTGVVAGASALGWPQWSFASGKYPDKPVRVIVPFPAGGTTDVVARLILQKLGESMGQSFIVENKGGANGSIGSELVARAAPDGYTLLFNTAGAQTLTPVIYKTNYEALSSFEPIGLVCDVGFVVIARKDLPANNMQELIALAKKTDKPLSASSGSSMISLVTEQFKKVVNAPAVINAQYKGTSPQMQAVVAGEVDFSFDSFVSVEMIKAGKVKALGVILPQRAESFPQVPTLKESGIQGMEFGSWAGMLAPKGTPKPIVDELAAQLARIVKLPDVAARLKSYDYVPRFEGPEEFGKHIHSDTERWKRVVKETGFKIE</sequence>
<name>A0A644ZE60_9ZZZZ</name>
<comment type="caution">
    <text evidence="1">The sequence shown here is derived from an EMBL/GenBank/DDBJ whole genome shotgun (WGS) entry which is preliminary data.</text>
</comment>
<evidence type="ECO:0008006" key="2">
    <source>
        <dbReference type="Google" id="ProtNLM"/>
    </source>
</evidence>
<organism evidence="1">
    <name type="scientific">bioreactor metagenome</name>
    <dbReference type="NCBI Taxonomy" id="1076179"/>
    <lineage>
        <taxon>unclassified sequences</taxon>
        <taxon>metagenomes</taxon>
        <taxon>ecological metagenomes</taxon>
    </lineage>
</organism>
<accession>A0A644ZE60</accession>
<protein>
    <recommendedName>
        <fullName evidence="2">Tripartite tricarboxylate transporter substrate binding protein</fullName>
    </recommendedName>
</protein>
<dbReference type="CDD" id="cd07012">
    <property type="entry name" value="PBP2_Bug_TTT"/>
    <property type="match status" value="1"/>
</dbReference>
<dbReference type="Gene3D" id="3.40.190.150">
    <property type="entry name" value="Bordetella uptake gene, domain 1"/>
    <property type="match status" value="1"/>
</dbReference>
<evidence type="ECO:0000313" key="1">
    <source>
        <dbReference type="EMBL" id="MPM39146.1"/>
    </source>
</evidence>
<dbReference type="SUPFAM" id="SSF53850">
    <property type="entry name" value="Periplasmic binding protein-like II"/>
    <property type="match status" value="1"/>
</dbReference>
<dbReference type="InterPro" id="IPR042100">
    <property type="entry name" value="Bug_dom1"/>
</dbReference>
<dbReference type="Gene3D" id="3.40.190.10">
    <property type="entry name" value="Periplasmic binding protein-like II"/>
    <property type="match status" value="1"/>
</dbReference>
<dbReference type="Pfam" id="PF03401">
    <property type="entry name" value="TctC"/>
    <property type="match status" value="1"/>
</dbReference>
<dbReference type="PANTHER" id="PTHR42928:SF5">
    <property type="entry name" value="BLR1237 PROTEIN"/>
    <property type="match status" value="1"/>
</dbReference>
<gene>
    <name evidence="1" type="ORF">SDC9_85779</name>
</gene>
<dbReference type="AlphaFoldDB" id="A0A644ZE60"/>
<dbReference type="EMBL" id="VSSQ01008540">
    <property type="protein sequence ID" value="MPM39146.1"/>
    <property type="molecule type" value="Genomic_DNA"/>
</dbReference>